<feature type="region of interest" description="Disordered" evidence="1">
    <location>
        <begin position="1"/>
        <end position="46"/>
    </location>
</feature>
<comment type="caution">
    <text evidence="2">The sequence shown here is derived from an EMBL/GenBank/DDBJ whole genome shotgun (WGS) entry which is preliminary data.</text>
</comment>
<reference evidence="2" key="1">
    <citation type="journal article" date="2019" name="Sci. Rep.">
        <title>Draft genome of Tanacetum cinerariifolium, the natural source of mosquito coil.</title>
        <authorList>
            <person name="Yamashiro T."/>
            <person name="Shiraishi A."/>
            <person name="Satake H."/>
            <person name="Nakayama K."/>
        </authorList>
    </citation>
    <scope>NUCLEOTIDE SEQUENCE</scope>
</reference>
<feature type="non-terminal residue" evidence="2">
    <location>
        <position position="139"/>
    </location>
</feature>
<organism evidence="2">
    <name type="scientific">Tanacetum cinerariifolium</name>
    <name type="common">Dalmatian daisy</name>
    <name type="synonym">Chrysanthemum cinerariifolium</name>
    <dbReference type="NCBI Taxonomy" id="118510"/>
    <lineage>
        <taxon>Eukaryota</taxon>
        <taxon>Viridiplantae</taxon>
        <taxon>Streptophyta</taxon>
        <taxon>Embryophyta</taxon>
        <taxon>Tracheophyta</taxon>
        <taxon>Spermatophyta</taxon>
        <taxon>Magnoliopsida</taxon>
        <taxon>eudicotyledons</taxon>
        <taxon>Gunneridae</taxon>
        <taxon>Pentapetalae</taxon>
        <taxon>asterids</taxon>
        <taxon>campanulids</taxon>
        <taxon>Asterales</taxon>
        <taxon>Asteraceae</taxon>
        <taxon>Asteroideae</taxon>
        <taxon>Anthemideae</taxon>
        <taxon>Anthemidinae</taxon>
        <taxon>Tanacetum</taxon>
    </lineage>
</organism>
<feature type="non-terminal residue" evidence="2">
    <location>
        <position position="1"/>
    </location>
</feature>
<accession>A0A699UE01</accession>
<gene>
    <name evidence="2" type="ORF">Tci_892010</name>
</gene>
<sequence length="139" mass="15366">DVQEPSIPSPTPPPQPPQDIPSTSQVQSPPPQPQSPTPVQPQGADFPISLLQEALDACAAFTRRVEHLEHDKVARDLEITKLKTRVKKLERANKGRMIDELYRDEGVALMGEKEEEKKAEEVKVIAGDAQVKGMQAEIQ</sequence>
<proteinExistence type="predicted"/>
<evidence type="ECO:0000256" key="1">
    <source>
        <dbReference type="SAM" id="MobiDB-lite"/>
    </source>
</evidence>
<dbReference type="AlphaFoldDB" id="A0A699UE01"/>
<feature type="compositionally biased region" description="Pro residues" evidence="1">
    <location>
        <begin position="28"/>
        <end position="39"/>
    </location>
</feature>
<feature type="compositionally biased region" description="Pro residues" evidence="1">
    <location>
        <begin position="7"/>
        <end position="19"/>
    </location>
</feature>
<dbReference type="EMBL" id="BKCJ011319166">
    <property type="protein sequence ID" value="GFD20041.1"/>
    <property type="molecule type" value="Genomic_DNA"/>
</dbReference>
<name>A0A699UE01_TANCI</name>
<protein>
    <submittedName>
        <fullName evidence="2">Uncharacterized protein</fullName>
    </submittedName>
</protein>
<evidence type="ECO:0000313" key="2">
    <source>
        <dbReference type="EMBL" id="GFD20041.1"/>
    </source>
</evidence>